<dbReference type="CDD" id="cd16381">
    <property type="entry name" value="YitT_C_like_1"/>
    <property type="match status" value="1"/>
</dbReference>
<keyword evidence="13" id="KW-1185">Reference proteome</keyword>
<dbReference type="Proteomes" id="UP000198612">
    <property type="component" value="Unassembled WGS sequence"/>
</dbReference>
<dbReference type="Gene3D" id="3.30.70.120">
    <property type="match status" value="1"/>
</dbReference>
<evidence type="ECO:0000313" key="14">
    <source>
        <dbReference type="Proteomes" id="UP000324896"/>
    </source>
</evidence>
<feature type="domain" description="DUF5698" evidence="8">
    <location>
        <begin position="23"/>
        <end position="79"/>
    </location>
</feature>
<evidence type="ECO:0000259" key="8">
    <source>
        <dbReference type="Pfam" id="PF18955"/>
    </source>
</evidence>
<evidence type="ECO:0000313" key="12">
    <source>
        <dbReference type="Proteomes" id="UP000198612"/>
    </source>
</evidence>
<evidence type="ECO:0000256" key="5">
    <source>
        <dbReference type="ARBA" id="ARBA00023136"/>
    </source>
</evidence>
<dbReference type="EMBL" id="FMYT01000007">
    <property type="protein sequence ID" value="SDC47941.1"/>
    <property type="molecule type" value="Genomic_DNA"/>
</dbReference>
<dbReference type="Proteomes" id="UP000199519">
    <property type="component" value="Unassembled WGS sequence"/>
</dbReference>
<evidence type="ECO:0000256" key="3">
    <source>
        <dbReference type="ARBA" id="ARBA00022692"/>
    </source>
</evidence>
<accession>A0A1G6LXI9</accession>
<evidence type="ECO:0000313" key="10">
    <source>
        <dbReference type="EMBL" id="SDE83716.1"/>
    </source>
</evidence>
<evidence type="ECO:0000313" key="13">
    <source>
        <dbReference type="Proteomes" id="UP000199519"/>
    </source>
</evidence>
<evidence type="ECO:0000256" key="6">
    <source>
        <dbReference type="HAMAP-Rule" id="MF_01515"/>
    </source>
</evidence>
<feature type="transmembrane region" description="Helical" evidence="6">
    <location>
        <begin position="6"/>
        <end position="28"/>
    </location>
</feature>
<evidence type="ECO:0000256" key="4">
    <source>
        <dbReference type="ARBA" id="ARBA00022989"/>
    </source>
</evidence>
<dbReference type="PANTHER" id="PTHR40060">
    <property type="entry name" value="UPF0316 PROTEIN YEBE"/>
    <property type="match status" value="1"/>
</dbReference>
<feature type="domain" description="DUF2179" evidence="7">
    <location>
        <begin position="113"/>
        <end position="165"/>
    </location>
</feature>
<sequence length="174" mass="19602">MLEVILGGLFIFLARVTDVSMGTIRVLMIFKGRRLYAALIGFFEVSIYVMALSRVVNTLENPFYLVFYACGFAAGNYVGSYVEEKVAIGQVTVNIISSNGSTELIEQLRSEGYGVTVLDGEGRKGKKKILFVTMERKCLKHLFEVVDQYEPDSFVNILDSRSTRGGYIRRNKRK</sequence>
<evidence type="ECO:0000259" key="7">
    <source>
        <dbReference type="Pfam" id="PF10035"/>
    </source>
</evidence>
<keyword evidence="2 6" id="KW-1003">Cell membrane</keyword>
<name>A0A1G6LXI9_9FIRM</name>
<dbReference type="InterPro" id="IPR022930">
    <property type="entry name" value="UPF0316"/>
</dbReference>
<dbReference type="InterPro" id="IPR044035">
    <property type="entry name" value="DUF5698"/>
</dbReference>
<protein>
    <recommendedName>
        <fullName evidence="6">UPF0316 protein SAMN04488597_10731</fullName>
    </recommendedName>
</protein>
<dbReference type="Pfam" id="PF10035">
    <property type="entry name" value="DUF2179"/>
    <property type="match status" value="1"/>
</dbReference>
<dbReference type="GO" id="GO:0005886">
    <property type="term" value="C:plasma membrane"/>
    <property type="evidence" value="ECO:0007669"/>
    <property type="project" value="UniProtKB-SubCell"/>
</dbReference>
<feature type="transmembrane region" description="Helical" evidence="6">
    <location>
        <begin position="62"/>
        <end position="82"/>
    </location>
</feature>
<keyword evidence="3 6" id="KW-0812">Transmembrane</keyword>
<keyword evidence="4 6" id="KW-1133">Transmembrane helix</keyword>
<dbReference type="Pfam" id="PF18955">
    <property type="entry name" value="DUF5698"/>
    <property type="match status" value="1"/>
</dbReference>
<organism evidence="9 14">
    <name type="scientific">Halanaerobium congolense</name>
    <dbReference type="NCBI Taxonomy" id="54121"/>
    <lineage>
        <taxon>Bacteria</taxon>
        <taxon>Bacillati</taxon>
        <taxon>Bacillota</taxon>
        <taxon>Clostridia</taxon>
        <taxon>Halanaerobiales</taxon>
        <taxon>Halanaerobiaceae</taxon>
        <taxon>Halanaerobium</taxon>
    </lineage>
</organism>
<evidence type="ECO:0000313" key="11">
    <source>
        <dbReference type="EMBL" id="SES64103.1"/>
    </source>
</evidence>
<dbReference type="EMBL" id="FOHG01000002">
    <property type="protein sequence ID" value="SES64103.1"/>
    <property type="molecule type" value="Genomic_DNA"/>
</dbReference>
<reference evidence="12 13" key="1">
    <citation type="submission" date="2016-10" db="EMBL/GenBank/DDBJ databases">
        <authorList>
            <person name="Varghese N."/>
            <person name="Submissions S."/>
        </authorList>
    </citation>
    <scope>NUCLEOTIDE SEQUENCE [LARGE SCALE GENOMIC DNA]</scope>
    <source>
        <strain evidence="9 14">WG10</strain>
        <strain evidence="10 13">WG2</strain>
        <strain evidence="11 12">WG5</strain>
    </source>
</reference>
<dbReference type="RefSeq" id="WP_089655988.1">
    <property type="nucleotide sequence ID" value="NZ_FMYT01000007.1"/>
</dbReference>
<dbReference type="HAMAP" id="MF_01515">
    <property type="entry name" value="UPF0316"/>
    <property type="match status" value="1"/>
</dbReference>
<proteinExistence type="inferred from homology"/>
<dbReference type="PANTHER" id="PTHR40060:SF1">
    <property type="entry name" value="UPF0316 PROTEIN YEBE"/>
    <property type="match status" value="1"/>
</dbReference>
<evidence type="ECO:0000256" key="1">
    <source>
        <dbReference type="ARBA" id="ARBA00004651"/>
    </source>
</evidence>
<evidence type="ECO:0000313" key="9">
    <source>
        <dbReference type="EMBL" id="SDC47941.1"/>
    </source>
</evidence>
<dbReference type="Proteomes" id="UP000324896">
    <property type="component" value="Unassembled WGS sequence"/>
</dbReference>
<dbReference type="EMBL" id="FNBJ01000002">
    <property type="protein sequence ID" value="SDE83716.1"/>
    <property type="molecule type" value="Genomic_DNA"/>
</dbReference>
<gene>
    <name evidence="9" type="ORF">SAMN04488597_10731</name>
    <name evidence="10" type="ORF">SAMN04488598_102164</name>
    <name evidence="11" type="ORF">SAMN04515652_10218</name>
</gene>
<comment type="similarity">
    <text evidence="6">Belongs to the UPF0316 family.</text>
</comment>
<feature type="transmembrane region" description="Helical" evidence="6">
    <location>
        <begin position="35"/>
        <end position="56"/>
    </location>
</feature>
<dbReference type="NCBIfam" id="NF003191">
    <property type="entry name" value="PRK04164.1-2"/>
    <property type="match status" value="1"/>
</dbReference>
<dbReference type="AlphaFoldDB" id="A0A1G6LXI9"/>
<dbReference type="InterPro" id="IPR019264">
    <property type="entry name" value="DUF2179"/>
</dbReference>
<dbReference type="InterPro" id="IPR015867">
    <property type="entry name" value="N-reg_PII/ATP_PRibTrfase_C"/>
</dbReference>
<evidence type="ECO:0000256" key="2">
    <source>
        <dbReference type="ARBA" id="ARBA00022475"/>
    </source>
</evidence>
<keyword evidence="5 6" id="KW-0472">Membrane</keyword>
<comment type="subcellular location">
    <subcellularLocation>
        <location evidence="1 6">Cell membrane</location>
        <topology evidence="1 6">Multi-pass membrane protein</topology>
    </subcellularLocation>
</comment>